<organism evidence="4">
    <name type="scientific">Scylla olivacea</name>
    <name type="common">Orange mud crab</name>
    <name type="synonym">Cancer olivacea</name>
    <dbReference type="NCBI Taxonomy" id="85551"/>
    <lineage>
        <taxon>Eukaryota</taxon>
        <taxon>Metazoa</taxon>
        <taxon>Ecdysozoa</taxon>
        <taxon>Arthropoda</taxon>
        <taxon>Crustacea</taxon>
        <taxon>Multicrustacea</taxon>
        <taxon>Malacostraca</taxon>
        <taxon>Eumalacostraca</taxon>
        <taxon>Eucarida</taxon>
        <taxon>Decapoda</taxon>
        <taxon>Pleocyemata</taxon>
        <taxon>Brachyura</taxon>
        <taxon>Eubrachyura</taxon>
        <taxon>Portunoidea</taxon>
        <taxon>Portunidae</taxon>
        <taxon>Portuninae</taxon>
        <taxon>Scylla</taxon>
    </lineage>
</organism>
<dbReference type="InterPro" id="IPR013780">
    <property type="entry name" value="Glyco_hydro_b"/>
</dbReference>
<feature type="transmembrane region" description="Helical" evidence="2">
    <location>
        <begin position="79"/>
        <end position="101"/>
    </location>
</feature>
<dbReference type="InterPro" id="IPR017853">
    <property type="entry name" value="GH"/>
</dbReference>
<dbReference type="Pfam" id="PF16028">
    <property type="entry name" value="SLC3A2_N"/>
    <property type="match status" value="1"/>
</dbReference>
<reference evidence="4" key="1">
    <citation type="submission" date="2015-09" db="EMBL/GenBank/DDBJ databases">
        <title>Scylla olivacea transcriptome.</title>
        <authorList>
            <person name="Ikhwanuddin M."/>
        </authorList>
    </citation>
    <scope>NUCLEOTIDE SEQUENCE</scope>
</reference>
<dbReference type="EMBL" id="GDRN01036196">
    <property type="protein sequence ID" value="JAI67364.1"/>
    <property type="molecule type" value="Transcribed_RNA"/>
</dbReference>
<dbReference type="GO" id="GO:0015823">
    <property type="term" value="P:phenylalanine transport"/>
    <property type="evidence" value="ECO:0007669"/>
    <property type="project" value="TreeGrafter"/>
</dbReference>
<dbReference type="InterPro" id="IPR031984">
    <property type="entry name" value="SLC3A2_N"/>
</dbReference>
<evidence type="ECO:0000313" key="4">
    <source>
        <dbReference type="EMBL" id="JAI67364.1"/>
    </source>
</evidence>
<proteinExistence type="predicted"/>
<sequence>MTEEKNGLTHGSANSEMAPQEDGTKVPLTDEPGQVKFSSTNPPNGDAKIDISSGPAFSGLTKDELMKYADDPFWVRLRWFLFILFWVGWLAMLVMAIVIIIQAPRCAPKENLEWVQESAMLQYDINHPLDIDGNAEETPEDLLKMAADLGVKTVYLEKLISNYNFENINKMYNNADALAVLKAAEHAHVHIVTDFVPSPVLPNNTWRQNPNMSDFFNPPDSGNLDFSNQGLLDKLIELFSTTWASRGVLGYLSNIGEETLLNATAIISEGLDDVDGAVVSGMIDVNHKIKDFTPESYREFLDNHIDGNRDSWSYFKFNPKLAESDLGRSDAKLVTMTLFLVPGTPVLVGIEKDYFMAEKGFIKALSEFREKESVQIGSMAFVNTTSDDVIAYARVKKGTPGCAVAVNFHSTNSTEVDFSNIKGVPEKGDLHIRVTNGTFASGEIGRKDLSKVVLNPHEGVVVLFVPNL</sequence>
<dbReference type="Gene3D" id="2.60.40.1180">
    <property type="entry name" value="Golgi alpha-mannosidase II"/>
    <property type="match status" value="1"/>
</dbReference>
<keyword evidence="2" id="KW-1133">Transmembrane helix</keyword>
<dbReference type="GO" id="GO:0016323">
    <property type="term" value="C:basolateral plasma membrane"/>
    <property type="evidence" value="ECO:0007669"/>
    <property type="project" value="TreeGrafter"/>
</dbReference>
<feature type="region of interest" description="Disordered" evidence="1">
    <location>
        <begin position="1"/>
        <end position="50"/>
    </location>
</feature>
<evidence type="ECO:0000256" key="1">
    <source>
        <dbReference type="SAM" id="MobiDB-lite"/>
    </source>
</evidence>
<dbReference type="GO" id="GO:0015173">
    <property type="term" value="F:aromatic amino acid transmembrane transporter activity"/>
    <property type="evidence" value="ECO:0007669"/>
    <property type="project" value="TreeGrafter"/>
</dbReference>
<name>A0A0P4WLM9_SCYOL</name>
<dbReference type="SUPFAM" id="SSF51445">
    <property type="entry name" value="(Trans)glycosidases"/>
    <property type="match status" value="1"/>
</dbReference>
<evidence type="ECO:0000259" key="3">
    <source>
        <dbReference type="Pfam" id="PF16028"/>
    </source>
</evidence>
<dbReference type="PANTHER" id="PTHR46673">
    <property type="entry name" value="4F2 CELL-SURFACE ANTIGEN HEAVY CHAIN"/>
    <property type="match status" value="1"/>
</dbReference>
<dbReference type="GO" id="GO:0015180">
    <property type="term" value="F:L-alanine transmembrane transporter activity"/>
    <property type="evidence" value="ECO:0007669"/>
    <property type="project" value="TreeGrafter"/>
</dbReference>
<dbReference type="GO" id="GO:0016324">
    <property type="term" value="C:apical plasma membrane"/>
    <property type="evidence" value="ECO:0007669"/>
    <property type="project" value="TreeGrafter"/>
</dbReference>
<evidence type="ECO:0000256" key="2">
    <source>
        <dbReference type="SAM" id="Phobius"/>
    </source>
</evidence>
<keyword evidence="2" id="KW-0812">Transmembrane</keyword>
<dbReference type="Gene3D" id="3.20.20.80">
    <property type="entry name" value="Glycosidases"/>
    <property type="match status" value="1"/>
</dbReference>
<dbReference type="GO" id="GO:1903801">
    <property type="term" value="P:L-leucine import across plasma membrane"/>
    <property type="evidence" value="ECO:0007669"/>
    <property type="project" value="TreeGrafter"/>
</dbReference>
<keyword evidence="2" id="KW-0472">Membrane</keyword>
<dbReference type="PANTHER" id="PTHR46673:SF1">
    <property type="entry name" value="4F2 CELL-SURFACE ANTIGEN HEAVY CHAIN"/>
    <property type="match status" value="1"/>
</dbReference>
<feature type="domain" description="Solute carrier family 3 member 2 N-terminal" evidence="3">
    <location>
        <begin position="46"/>
        <end position="120"/>
    </location>
</feature>
<accession>A0A0P4WLM9</accession>
<dbReference type="AlphaFoldDB" id="A0A0P4WLM9"/>
<dbReference type="InterPro" id="IPR042280">
    <property type="entry name" value="SLC3A2"/>
</dbReference>
<protein>
    <recommendedName>
        <fullName evidence="3">Solute carrier family 3 member 2 N-terminal domain-containing protein</fullName>
    </recommendedName>
</protein>
<dbReference type="GO" id="GO:1904273">
    <property type="term" value="P:L-alanine import across plasma membrane"/>
    <property type="evidence" value="ECO:0007669"/>
    <property type="project" value="TreeGrafter"/>
</dbReference>
<dbReference type="GO" id="GO:0015190">
    <property type="term" value="F:L-leucine transmembrane transporter activity"/>
    <property type="evidence" value="ECO:0007669"/>
    <property type="project" value="TreeGrafter"/>
</dbReference>